<comment type="similarity">
    <text evidence="2">Belongs to the TspO/BZRP family.</text>
</comment>
<dbReference type="PANTHER" id="PTHR10057:SF0">
    <property type="entry name" value="TRANSLOCATOR PROTEIN"/>
    <property type="match status" value="1"/>
</dbReference>
<dbReference type="GeneID" id="20225817"/>
<dbReference type="GO" id="GO:0033013">
    <property type="term" value="P:tetrapyrrole metabolic process"/>
    <property type="evidence" value="ECO:0007669"/>
    <property type="project" value="UniProtKB-ARBA"/>
</dbReference>
<gene>
    <name evidence="7" type="ORF">AURANDRAFT_66482</name>
</gene>
<keyword evidence="8" id="KW-1185">Reference proteome</keyword>
<dbReference type="OrthoDB" id="8841220at2759"/>
<dbReference type="Pfam" id="PF03073">
    <property type="entry name" value="TspO_MBR"/>
    <property type="match status" value="1"/>
</dbReference>
<name>F0YHQ7_AURAN</name>
<dbReference type="InterPro" id="IPR038330">
    <property type="entry name" value="TspO/MBR-related_sf"/>
</dbReference>
<evidence type="ECO:0000313" key="8">
    <source>
        <dbReference type="Proteomes" id="UP000002729"/>
    </source>
</evidence>
<comment type="subcellular location">
    <subcellularLocation>
        <location evidence="1">Membrane</location>
        <topology evidence="1">Multi-pass membrane protein</topology>
    </subcellularLocation>
</comment>
<accession>F0YHQ7</accession>
<dbReference type="AlphaFoldDB" id="F0YHQ7"/>
<dbReference type="RefSeq" id="XP_009040024.1">
    <property type="nucleotide sequence ID" value="XM_009041776.1"/>
</dbReference>
<evidence type="ECO:0000313" key="7">
    <source>
        <dbReference type="EMBL" id="EGB05379.1"/>
    </source>
</evidence>
<evidence type="ECO:0000256" key="1">
    <source>
        <dbReference type="ARBA" id="ARBA00004141"/>
    </source>
</evidence>
<evidence type="ECO:0000256" key="3">
    <source>
        <dbReference type="ARBA" id="ARBA00022692"/>
    </source>
</evidence>
<dbReference type="eggNOG" id="ENOG502S3PT">
    <property type="taxonomic scope" value="Eukaryota"/>
</dbReference>
<dbReference type="EMBL" id="GL833142">
    <property type="protein sequence ID" value="EGB05379.1"/>
    <property type="molecule type" value="Genomic_DNA"/>
</dbReference>
<keyword evidence="4 6" id="KW-1133">Transmembrane helix</keyword>
<evidence type="ECO:0000256" key="6">
    <source>
        <dbReference type="SAM" id="Phobius"/>
    </source>
</evidence>
<dbReference type="InterPro" id="IPR004307">
    <property type="entry name" value="TspO_MBR"/>
</dbReference>
<dbReference type="KEGG" id="aaf:AURANDRAFT_66482"/>
<keyword evidence="3 6" id="KW-0812">Transmembrane</keyword>
<dbReference type="GO" id="GO:0016020">
    <property type="term" value="C:membrane"/>
    <property type="evidence" value="ECO:0007669"/>
    <property type="project" value="UniProtKB-SubCell"/>
</dbReference>
<dbReference type="PANTHER" id="PTHR10057">
    <property type="entry name" value="PERIPHERAL-TYPE BENZODIAZEPINE RECEPTOR"/>
    <property type="match status" value="1"/>
</dbReference>
<dbReference type="Gene3D" id="1.20.1260.100">
    <property type="entry name" value="TspO/MBR protein"/>
    <property type="match status" value="1"/>
</dbReference>
<keyword evidence="5 6" id="KW-0472">Membrane</keyword>
<feature type="transmembrane region" description="Helical" evidence="6">
    <location>
        <begin position="285"/>
        <end position="303"/>
    </location>
</feature>
<evidence type="ECO:0000256" key="2">
    <source>
        <dbReference type="ARBA" id="ARBA00007524"/>
    </source>
</evidence>
<dbReference type="InParanoid" id="F0YHQ7"/>
<proteinExistence type="inferred from homology"/>
<dbReference type="CDD" id="cd15904">
    <property type="entry name" value="TSPO_MBR"/>
    <property type="match status" value="1"/>
</dbReference>
<protein>
    <submittedName>
        <fullName evidence="7">Uncharacterized protein</fullName>
    </submittedName>
</protein>
<evidence type="ECO:0000256" key="4">
    <source>
        <dbReference type="ARBA" id="ARBA00022989"/>
    </source>
</evidence>
<feature type="transmembrane region" description="Helical" evidence="6">
    <location>
        <begin position="232"/>
        <end position="256"/>
    </location>
</feature>
<reference evidence="7 8" key="1">
    <citation type="journal article" date="2011" name="Proc. Natl. Acad. Sci. U.S.A.">
        <title>Niche of harmful alga Aureococcus anophagefferens revealed through ecogenomics.</title>
        <authorList>
            <person name="Gobler C.J."/>
            <person name="Berry D.L."/>
            <person name="Dyhrman S.T."/>
            <person name="Wilhelm S.W."/>
            <person name="Salamov A."/>
            <person name="Lobanov A.V."/>
            <person name="Zhang Y."/>
            <person name="Collier J.L."/>
            <person name="Wurch L.L."/>
            <person name="Kustka A.B."/>
            <person name="Dill B.D."/>
            <person name="Shah M."/>
            <person name="VerBerkmoes N.C."/>
            <person name="Kuo A."/>
            <person name="Terry A."/>
            <person name="Pangilinan J."/>
            <person name="Lindquist E.A."/>
            <person name="Lucas S."/>
            <person name="Paulsen I.T."/>
            <person name="Hattenrath-Lehmann T.K."/>
            <person name="Talmage S.C."/>
            <person name="Walker E.A."/>
            <person name="Koch F."/>
            <person name="Burson A.M."/>
            <person name="Marcoval M.A."/>
            <person name="Tang Y.Z."/>
            <person name="Lecleir G.R."/>
            <person name="Coyne K.J."/>
            <person name="Berg G.M."/>
            <person name="Bertrand E.M."/>
            <person name="Saito M.A."/>
            <person name="Gladyshev V.N."/>
            <person name="Grigoriev I.V."/>
        </authorList>
    </citation>
    <scope>NUCLEOTIDE SEQUENCE [LARGE SCALE GENOMIC DNA]</scope>
    <source>
        <strain evidence="8">CCMP 1984</strain>
    </source>
</reference>
<evidence type="ECO:0000256" key="5">
    <source>
        <dbReference type="ARBA" id="ARBA00023136"/>
    </source>
</evidence>
<dbReference type="Proteomes" id="UP000002729">
    <property type="component" value="Unassembled WGS sequence"/>
</dbReference>
<organism evidence="8">
    <name type="scientific">Aureococcus anophagefferens</name>
    <name type="common">Harmful bloom alga</name>
    <dbReference type="NCBI Taxonomy" id="44056"/>
    <lineage>
        <taxon>Eukaryota</taxon>
        <taxon>Sar</taxon>
        <taxon>Stramenopiles</taxon>
        <taxon>Ochrophyta</taxon>
        <taxon>Pelagophyceae</taxon>
        <taxon>Pelagomonadales</taxon>
        <taxon>Pelagomonadaceae</taxon>
        <taxon>Aureococcus</taxon>
    </lineage>
</organism>
<feature type="transmembrane region" description="Helical" evidence="6">
    <location>
        <begin position="315"/>
        <end position="337"/>
    </location>
</feature>
<sequence length="373" mass="39939">MSFDNFYELMQDAKRGEFYWGVPLLQDMDTLEFLLAAVNVRIWDGTVLEQHAKDAAVTVVKRHSVKSYNAAVIPSIHFRAGSEEQCDRAFVPTTGCLVQGTGTTPLRAASVAEWRDACAKTGVVSFYDFGCRLAPPAPPAAPSSKTAYAAREVAKYVAATGAQFGLLLGAASAVDALPFALPAPVVWATFCFLSLRSRVFSLLDNSRPNREGMAGKATPVEVKRPAWTPPGIAFPFIWLTITALRATAATMVYAGALRSAPLEALMLHLCIGDTWNTVTNVEKRLGVSAIGCLAVWGSVLRAVQLFRESAAPAAGLVLAPSLAWISVACVLTANIWLLNGRKPLYPAASDGDSAKTKFAYLLQLEATTIRGGK</sequence>